<dbReference type="Pfam" id="PF08386">
    <property type="entry name" value="Abhydrolase_4"/>
    <property type="match status" value="1"/>
</dbReference>
<protein>
    <recommendedName>
        <fullName evidence="1">Proline iminopeptidase</fullName>
    </recommendedName>
</protein>
<dbReference type="GO" id="GO:0004177">
    <property type="term" value="F:aminopeptidase activity"/>
    <property type="evidence" value="ECO:0007669"/>
    <property type="project" value="UniProtKB-EC"/>
</dbReference>
<dbReference type="GO" id="GO:0006508">
    <property type="term" value="P:proteolysis"/>
    <property type="evidence" value="ECO:0007669"/>
    <property type="project" value="InterPro"/>
</dbReference>
<evidence type="ECO:0000313" key="6">
    <source>
        <dbReference type="Proteomes" id="UP001139028"/>
    </source>
</evidence>
<evidence type="ECO:0000259" key="3">
    <source>
        <dbReference type="Pfam" id="PF00561"/>
    </source>
</evidence>
<proteinExistence type="predicted"/>
<dbReference type="Gene3D" id="3.40.50.1820">
    <property type="entry name" value="alpha/beta hydrolase"/>
    <property type="match status" value="1"/>
</dbReference>
<comment type="caution">
    <text evidence="5">The sequence shown here is derived from an EMBL/GenBank/DDBJ whole genome shotgun (WGS) entry which is preliminary data.</text>
</comment>
<keyword evidence="6" id="KW-1185">Reference proteome</keyword>
<evidence type="ECO:0000259" key="4">
    <source>
        <dbReference type="Pfam" id="PF08386"/>
    </source>
</evidence>
<dbReference type="InterPro" id="IPR000073">
    <property type="entry name" value="AB_hydrolase_1"/>
</dbReference>
<keyword evidence="5" id="KW-0378">Hydrolase</keyword>
<feature type="domain" description="Peptidase S33 tripeptidyl aminopeptidase-like C-terminal" evidence="4">
    <location>
        <begin position="413"/>
        <end position="466"/>
    </location>
</feature>
<keyword evidence="2" id="KW-0732">Signal</keyword>
<organism evidence="5 6">
    <name type="scientific">Microbulbifer okhotskensis</name>
    <dbReference type="NCBI Taxonomy" id="2926617"/>
    <lineage>
        <taxon>Bacteria</taxon>
        <taxon>Pseudomonadati</taxon>
        <taxon>Pseudomonadota</taxon>
        <taxon>Gammaproteobacteria</taxon>
        <taxon>Cellvibrionales</taxon>
        <taxon>Microbulbiferaceae</taxon>
        <taxon>Microbulbifer</taxon>
    </lineage>
</organism>
<gene>
    <name evidence="5" type="ORF">MO867_12500</name>
</gene>
<dbReference type="PANTHER" id="PTHR43722:SF1">
    <property type="entry name" value="PROLINE IMINOPEPTIDASE"/>
    <property type="match status" value="1"/>
</dbReference>
<dbReference type="GO" id="GO:0005737">
    <property type="term" value="C:cytoplasm"/>
    <property type="evidence" value="ECO:0007669"/>
    <property type="project" value="InterPro"/>
</dbReference>
<feature type="chain" id="PRO_5040971360" description="Proline iminopeptidase" evidence="2">
    <location>
        <begin position="28"/>
        <end position="492"/>
    </location>
</feature>
<dbReference type="InterPro" id="IPR029058">
    <property type="entry name" value="AB_hydrolase_fold"/>
</dbReference>
<name>A0A9X2EMR9_9GAMM</name>
<dbReference type="RefSeq" id="WP_252467933.1">
    <property type="nucleotide sequence ID" value="NZ_JALBWM010000051.1"/>
</dbReference>
<dbReference type="Proteomes" id="UP001139028">
    <property type="component" value="Unassembled WGS sequence"/>
</dbReference>
<dbReference type="InterPro" id="IPR013595">
    <property type="entry name" value="Pept_S33_TAP-like_C"/>
</dbReference>
<dbReference type="InterPro" id="IPR005944">
    <property type="entry name" value="Pro_iminopeptidase"/>
</dbReference>
<sequence length="492" mass="55336">MRNLYTLFLSVMAILSTYSLNSPHATATSIANEEPYTFTTWSKQSAEGYSGFFEVTEDRSIKESRKIPIHYVRFPAIGEKTAPPIIYLAGGPGGSGIMTVNFRFDMFMALRRYGDVIALDQRGTGLSNDLPNCESQQTVPPLKAISDSEYIRYHQEALKECLTIWQERNVNLSAYNTKENALDLDDLRKHLGAKEIVLWGTSYGSHLALAAVKEIESSIDKLILSSAEGLEQTIKLPARTEEYWDRLQQAINQQAAARAAYPDIKALIRRVHAKLDKQPMKIKITQHDSHELDYLLQRRDMQQIASAFIADPKSTAHLLEFYRTLDLGEAPAFDKVPKRYFPDGFLHPGVAISLRPMATAMDIASGIDNQRKLEVKEQSKTALLKDYLNFSFHYDGLAPELDLGKDFRKKLISDIPVLLLSGTLDGRTYLESQHEAISGFSNTTKVTVENAGHNLFMASSEIQDTINLFMEGKPIEKTTIMVELPDMAPKKY</sequence>
<feature type="domain" description="AB hydrolase-1" evidence="3">
    <location>
        <begin position="83"/>
        <end position="254"/>
    </location>
</feature>
<feature type="signal peptide" evidence="2">
    <location>
        <begin position="1"/>
        <end position="27"/>
    </location>
</feature>
<dbReference type="EMBL" id="JALBWM010000051">
    <property type="protein sequence ID" value="MCO1335152.1"/>
    <property type="molecule type" value="Genomic_DNA"/>
</dbReference>
<accession>A0A9X2EMR9</accession>
<dbReference type="AlphaFoldDB" id="A0A9X2EMR9"/>
<evidence type="ECO:0000313" key="5">
    <source>
        <dbReference type="EMBL" id="MCO1335152.1"/>
    </source>
</evidence>
<reference evidence="5" key="1">
    <citation type="journal article" date="2022" name="Arch. Microbiol.">
        <title>Microbulbifer okhotskensis sp. nov., isolated from a deep bottom sediment of the Okhotsk Sea.</title>
        <authorList>
            <person name="Romanenko L."/>
            <person name="Kurilenko V."/>
            <person name="Otstavnykh N."/>
            <person name="Velansky P."/>
            <person name="Isaeva M."/>
            <person name="Mikhailov V."/>
        </authorList>
    </citation>
    <scope>NUCLEOTIDE SEQUENCE</scope>
    <source>
        <strain evidence="5">OS29</strain>
    </source>
</reference>
<evidence type="ECO:0000256" key="1">
    <source>
        <dbReference type="ARBA" id="ARBA00021843"/>
    </source>
</evidence>
<dbReference type="PANTHER" id="PTHR43722">
    <property type="entry name" value="PROLINE IMINOPEPTIDASE"/>
    <property type="match status" value="1"/>
</dbReference>
<evidence type="ECO:0000256" key="2">
    <source>
        <dbReference type="SAM" id="SignalP"/>
    </source>
</evidence>
<dbReference type="SUPFAM" id="SSF53474">
    <property type="entry name" value="alpha/beta-Hydrolases"/>
    <property type="match status" value="1"/>
</dbReference>
<dbReference type="Pfam" id="PF00561">
    <property type="entry name" value="Abhydrolase_1"/>
    <property type="match status" value="1"/>
</dbReference>